<feature type="site" description="Participates in a stacking interaction with the thymidine ring of dTDP-4-oxo-6-deoxyglucose" evidence="8">
    <location>
        <position position="134"/>
    </location>
</feature>
<evidence type="ECO:0000256" key="8">
    <source>
        <dbReference type="PIRSR" id="PIRSR600888-3"/>
    </source>
</evidence>
<dbReference type="EMBL" id="CP007243">
    <property type="protein sequence ID" value="AIA30885.1"/>
    <property type="molecule type" value="Genomic_DNA"/>
</dbReference>
<dbReference type="Pfam" id="PF00908">
    <property type="entry name" value="dTDP_sugar_isom"/>
    <property type="match status" value="1"/>
</dbReference>
<dbReference type="Proteomes" id="UP000027059">
    <property type="component" value="Chromosome"/>
</dbReference>
<evidence type="ECO:0000256" key="7">
    <source>
        <dbReference type="ARBA" id="ARBA00033311"/>
    </source>
</evidence>
<dbReference type="SUPFAM" id="SSF51182">
    <property type="entry name" value="RmlC-like cupins"/>
    <property type="match status" value="1"/>
</dbReference>
<name>A0A059XUY0_9BACT</name>
<proteinExistence type="predicted"/>
<dbReference type="PANTHER" id="PTHR21047:SF2">
    <property type="entry name" value="THYMIDINE DIPHOSPHO-4-KETO-RHAMNOSE 3,5-EPIMERASE"/>
    <property type="match status" value="1"/>
</dbReference>
<dbReference type="InterPro" id="IPR014710">
    <property type="entry name" value="RmlC-like_jellyroll"/>
</dbReference>
<keyword evidence="10" id="KW-1185">Reference proteome</keyword>
<evidence type="ECO:0000256" key="4">
    <source>
        <dbReference type="ARBA" id="ARBA00019595"/>
    </source>
</evidence>
<dbReference type="AlphaFoldDB" id="A0A059XUY0"/>
<dbReference type="OrthoDB" id="9800680at2"/>
<evidence type="ECO:0000256" key="2">
    <source>
        <dbReference type="ARBA" id="ARBA00001997"/>
    </source>
</evidence>
<dbReference type="PANTHER" id="PTHR21047">
    <property type="entry name" value="DTDP-6-DEOXY-D-GLUCOSE-3,5 EPIMERASE"/>
    <property type="match status" value="1"/>
</dbReference>
<dbReference type="GO" id="GO:0008830">
    <property type="term" value="F:dTDP-4-dehydrorhamnose 3,5-epimerase activity"/>
    <property type="evidence" value="ECO:0007669"/>
    <property type="project" value="UniProtKB-EC"/>
</dbReference>
<dbReference type="HOGENOM" id="CLU_090940_0_0_0"/>
<dbReference type="KEGG" id="lfp:Y981_09425"/>
<reference evidence="9 10" key="2">
    <citation type="journal article" date="2015" name="Biomed. Res. Int.">
        <title>Effects of Arsenite Resistance on the Growth and Functional Gene Expression of Leptospirillum ferriphilum and Acidithiobacillus thiooxidans in Pure Culture and Coculture.</title>
        <authorList>
            <person name="Jiang H."/>
            <person name="Liang Y."/>
            <person name="Yin H."/>
            <person name="Xiao Y."/>
            <person name="Guo X."/>
            <person name="Xu Y."/>
            <person name="Hu Q."/>
            <person name="Liu H."/>
            <person name="Liu X."/>
        </authorList>
    </citation>
    <scope>NUCLEOTIDE SEQUENCE [LARGE SCALE GENOMIC DNA]</scope>
    <source>
        <strain evidence="9 10">YSK</strain>
    </source>
</reference>
<comment type="function">
    <text evidence="2">Catalyzes the epimerization of the C3' and C5'positions of dTDP-6-deoxy-D-xylo-4-hexulose, forming dTDP-6-deoxy-L-lyxo-4-hexulose.</text>
</comment>
<protein>
    <recommendedName>
        <fullName evidence="4">dTDP-4-dehydrorhamnose 3,5-epimerase</fullName>
        <ecNumber evidence="3">5.1.3.13</ecNumber>
    </recommendedName>
    <alternativeName>
        <fullName evidence="6">Thymidine diphospho-4-keto-rhamnose 3,5-epimerase</fullName>
    </alternativeName>
    <alternativeName>
        <fullName evidence="5">dTDP-4-keto-6-deoxyglucose 3,5-epimerase</fullName>
    </alternativeName>
    <alternativeName>
        <fullName evidence="7">dTDP-6-deoxy-D-xylo-4-hexulose 3,5-epimerase</fullName>
    </alternativeName>
</protein>
<evidence type="ECO:0000256" key="1">
    <source>
        <dbReference type="ARBA" id="ARBA00001298"/>
    </source>
</evidence>
<reference evidence="10" key="1">
    <citation type="submission" date="2014-02" db="EMBL/GenBank/DDBJ databases">
        <title>Complete genome sequence and comparative genomic analysis of the nitrogen-fixing bacterium Leptospirillum ferriphilum YSK.</title>
        <authorList>
            <person name="Guo X."/>
            <person name="Yin H."/>
            <person name="Liang Y."/>
            <person name="Hu Q."/>
            <person name="Ma L."/>
            <person name="Xiao Y."/>
            <person name="Zhang X."/>
            <person name="Qiu G."/>
            <person name="Liu X."/>
        </authorList>
    </citation>
    <scope>NUCLEOTIDE SEQUENCE [LARGE SCALE GENOMIC DNA]</scope>
    <source>
        <strain evidence="10">YSK</strain>
    </source>
</reference>
<evidence type="ECO:0000256" key="6">
    <source>
        <dbReference type="ARBA" id="ARBA00031424"/>
    </source>
</evidence>
<gene>
    <name evidence="9" type="ORF">Y981_09425</name>
</gene>
<organism evidence="9 10">
    <name type="scientific">Leptospirillum ferriphilum YSK</name>
    <dbReference type="NCBI Taxonomy" id="1441628"/>
    <lineage>
        <taxon>Bacteria</taxon>
        <taxon>Pseudomonadati</taxon>
        <taxon>Nitrospirota</taxon>
        <taxon>Nitrospiria</taxon>
        <taxon>Nitrospirales</taxon>
        <taxon>Nitrospiraceae</taxon>
        <taxon>Leptospirillum</taxon>
    </lineage>
</organism>
<dbReference type="InterPro" id="IPR011051">
    <property type="entry name" value="RmlC_Cupin_sf"/>
</dbReference>
<sequence length="178" mass="19938">MLNNIENINGILKLSFSPFYDLRGNLLKIYQKETFKNIFKDIEEIYISSSKKAVIRGLHFQIGKKAQDKYIYCISGALLDISVDLRPDGNFGNICVEELKGGDPIILGIPGTFAHGVIILEENTTFMNMSPTPYSPGDERGIRWDSLGIKIPFQHPIVSEKDNSLPPLDLVLKGLKNL</sequence>
<evidence type="ECO:0000313" key="10">
    <source>
        <dbReference type="Proteomes" id="UP000027059"/>
    </source>
</evidence>
<dbReference type="RefSeq" id="WP_051613867.1">
    <property type="nucleotide sequence ID" value="NZ_CP007243.1"/>
</dbReference>
<comment type="catalytic activity">
    <reaction evidence="1">
        <text>dTDP-4-dehydro-6-deoxy-alpha-D-glucose = dTDP-4-dehydro-beta-L-rhamnose</text>
        <dbReference type="Rhea" id="RHEA:16969"/>
        <dbReference type="ChEBI" id="CHEBI:57649"/>
        <dbReference type="ChEBI" id="CHEBI:62830"/>
        <dbReference type="EC" id="5.1.3.13"/>
    </reaction>
</comment>
<dbReference type="InterPro" id="IPR000888">
    <property type="entry name" value="RmlC-like"/>
</dbReference>
<evidence type="ECO:0000313" key="9">
    <source>
        <dbReference type="EMBL" id="AIA30885.1"/>
    </source>
</evidence>
<dbReference type="Gene3D" id="2.60.120.10">
    <property type="entry name" value="Jelly Rolls"/>
    <property type="match status" value="1"/>
</dbReference>
<evidence type="ECO:0000256" key="3">
    <source>
        <dbReference type="ARBA" id="ARBA00012098"/>
    </source>
</evidence>
<accession>A0A059XUY0</accession>
<dbReference type="GO" id="GO:0005829">
    <property type="term" value="C:cytosol"/>
    <property type="evidence" value="ECO:0007669"/>
    <property type="project" value="TreeGrafter"/>
</dbReference>
<dbReference type="GO" id="GO:0000271">
    <property type="term" value="P:polysaccharide biosynthetic process"/>
    <property type="evidence" value="ECO:0007669"/>
    <property type="project" value="TreeGrafter"/>
</dbReference>
<evidence type="ECO:0000256" key="5">
    <source>
        <dbReference type="ARBA" id="ARBA00029758"/>
    </source>
</evidence>
<dbReference type="EC" id="5.1.3.13" evidence="3"/>